<comment type="caution">
    <text evidence="1">The sequence shown here is derived from an EMBL/GenBank/DDBJ whole genome shotgun (WGS) entry which is preliminary data.</text>
</comment>
<dbReference type="AlphaFoldDB" id="A0A644YH70"/>
<evidence type="ECO:0000313" key="1">
    <source>
        <dbReference type="EMBL" id="MPM27925.1"/>
    </source>
</evidence>
<sequence>MKKTWKLLLTVTMLLVVVVVAGCGGGSGSNAKRVSGLTPDGVVNTFFESAKAGDLNEAALYVSHDSKQSTQTVKNFLTGELGLDQIKDANLLSVKKVAEKGDYAVVLATLQDKQGSMKVTVKPVGLTKVSSEWYIVDADQIYSDAKYKILQQLLANI</sequence>
<protein>
    <submittedName>
        <fullName evidence="1">Uncharacterized protein</fullName>
    </submittedName>
</protein>
<proteinExistence type="predicted"/>
<dbReference type="EMBL" id="VSSQ01005119">
    <property type="protein sequence ID" value="MPM27925.1"/>
    <property type="molecule type" value="Genomic_DNA"/>
</dbReference>
<dbReference type="PROSITE" id="PS51257">
    <property type="entry name" value="PROKAR_LIPOPROTEIN"/>
    <property type="match status" value="1"/>
</dbReference>
<organism evidence="1">
    <name type="scientific">bioreactor metagenome</name>
    <dbReference type="NCBI Taxonomy" id="1076179"/>
    <lineage>
        <taxon>unclassified sequences</taxon>
        <taxon>metagenomes</taxon>
        <taxon>ecological metagenomes</taxon>
    </lineage>
</organism>
<gene>
    <name evidence="1" type="ORF">SDC9_74441</name>
</gene>
<accession>A0A644YH70</accession>
<reference evidence="1" key="1">
    <citation type="submission" date="2019-08" db="EMBL/GenBank/DDBJ databases">
        <authorList>
            <person name="Kucharzyk K."/>
            <person name="Murdoch R.W."/>
            <person name="Higgins S."/>
            <person name="Loffler F."/>
        </authorList>
    </citation>
    <scope>NUCLEOTIDE SEQUENCE</scope>
</reference>
<name>A0A644YH70_9ZZZZ</name>